<dbReference type="WBParaSite" id="maker-uti_cns_0046633-snap-gene-0.7-mRNA-1">
    <property type="protein sequence ID" value="maker-uti_cns_0046633-snap-gene-0.7-mRNA-1"/>
    <property type="gene ID" value="maker-uti_cns_0046633-snap-gene-0.7"/>
</dbReference>
<sequence length="175" mass="19575">CSERARLLSIRKTTDPTGRAKFPSATSVTSFCATNSPMAKEGEEAKVEVDLVNRDPNQLNGHLKVAFEDVLGEPEHAHSIDCLWRNSYGCFTGGKNCCYKFVSVLSGLCIALCWGCTFAMVAFYNIWCITPCTKVFKIFIGVFREMWETYWDCCVGAKCKALGYCFSRIKVEQGK</sequence>
<evidence type="ECO:0000313" key="10">
    <source>
        <dbReference type="WBParaSite" id="maker-uti_cns_0046633-snap-gene-0.7-mRNA-1"/>
    </source>
</evidence>
<dbReference type="GO" id="GO:0060090">
    <property type="term" value="F:molecular adaptor activity"/>
    <property type="evidence" value="ECO:0007669"/>
    <property type="project" value="TreeGrafter"/>
</dbReference>
<name>A0A1I8J849_9PLAT</name>
<proteinExistence type="inferred from homology"/>
<comment type="function">
    <text evidence="6">May act as a scaffolding protein within caveolar membranes. Interacts directly with G-protein alpha subunits and can functionally regulate their activity.</text>
</comment>
<evidence type="ECO:0000256" key="3">
    <source>
        <dbReference type="ARBA" id="ARBA00022475"/>
    </source>
</evidence>
<dbReference type="GO" id="GO:0005901">
    <property type="term" value="C:caveola"/>
    <property type="evidence" value="ECO:0007669"/>
    <property type="project" value="UniProtKB-SubCell"/>
</dbReference>
<organism evidence="8 9">
    <name type="scientific">Macrostomum lignano</name>
    <dbReference type="NCBI Taxonomy" id="282301"/>
    <lineage>
        <taxon>Eukaryota</taxon>
        <taxon>Metazoa</taxon>
        <taxon>Spiralia</taxon>
        <taxon>Lophotrochozoa</taxon>
        <taxon>Platyhelminthes</taxon>
        <taxon>Rhabditophora</taxon>
        <taxon>Macrostomorpha</taxon>
        <taxon>Macrostomida</taxon>
        <taxon>Macrostomidae</taxon>
        <taxon>Macrostomum</taxon>
    </lineage>
</organism>
<keyword evidence="7" id="KW-1133">Transmembrane helix</keyword>
<evidence type="ECO:0000256" key="1">
    <source>
        <dbReference type="ARBA" id="ARBA00004202"/>
    </source>
</evidence>
<dbReference type="Proteomes" id="UP000095280">
    <property type="component" value="Unplaced"/>
</dbReference>
<comment type="similarity">
    <text evidence="2 6">Belongs to the caveolin family.</text>
</comment>
<feature type="transmembrane region" description="Helical" evidence="7">
    <location>
        <begin position="101"/>
        <end position="127"/>
    </location>
</feature>
<dbReference type="AlphaFoldDB" id="A0A1I8J849"/>
<dbReference type="PANTHER" id="PTHR10844">
    <property type="entry name" value="CAVEOLIN"/>
    <property type="match status" value="1"/>
</dbReference>
<dbReference type="GO" id="GO:0070836">
    <property type="term" value="P:caveola assembly"/>
    <property type="evidence" value="ECO:0007669"/>
    <property type="project" value="InterPro"/>
</dbReference>
<dbReference type="Pfam" id="PF01146">
    <property type="entry name" value="Caveolin"/>
    <property type="match status" value="1"/>
</dbReference>
<keyword evidence="4 6" id="KW-0333">Golgi apparatus</keyword>
<reference evidence="9 10" key="1">
    <citation type="submission" date="2016-11" db="UniProtKB">
        <authorList>
            <consortium name="WormBaseParasite"/>
        </authorList>
    </citation>
    <scope>IDENTIFICATION</scope>
</reference>
<keyword evidence="3 6" id="KW-1003">Cell membrane</keyword>
<evidence type="ECO:0000256" key="4">
    <source>
        <dbReference type="ARBA" id="ARBA00023034"/>
    </source>
</evidence>
<protein>
    <recommendedName>
        <fullName evidence="6">Caveolin</fullName>
    </recommendedName>
</protein>
<keyword evidence="5 6" id="KW-0472">Membrane</keyword>
<accession>A0A1I8J849</accession>
<evidence type="ECO:0000313" key="8">
    <source>
        <dbReference type="Proteomes" id="UP000095280"/>
    </source>
</evidence>
<evidence type="ECO:0000256" key="6">
    <source>
        <dbReference type="RuleBase" id="RU000680"/>
    </source>
</evidence>
<dbReference type="GO" id="GO:0000139">
    <property type="term" value="C:Golgi membrane"/>
    <property type="evidence" value="ECO:0007669"/>
    <property type="project" value="UniProtKB-SubCell"/>
</dbReference>
<comment type="subcellular location">
    <subcellularLocation>
        <location evidence="1 6">Cell membrane</location>
        <topology evidence="1 6">Peripheral membrane protein</topology>
    </subcellularLocation>
    <subcellularLocation>
        <location evidence="6">Golgi apparatus membrane</location>
        <topology evidence="6">Peripheral membrane protein</topology>
    </subcellularLocation>
    <subcellularLocation>
        <location evidence="6">Membrane</location>
        <location evidence="6">Caveola</location>
        <topology evidence="6">Peripheral membrane protein</topology>
    </subcellularLocation>
</comment>
<keyword evidence="7" id="KW-0812">Transmembrane</keyword>
<evidence type="ECO:0000256" key="5">
    <source>
        <dbReference type="ARBA" id="ARBA00023136"/>
    </source>
</evidence>
<evidence type="ECO:0000256" key="2">
    <source>
        <dbReference type="ARBA" id="ARBA00010988"/>
    </source>
</evidence>
<keyword evidence="8" id="KW-1185">Reference proteome</keyword>
<dbReference type="WBParaSite" id="maker-uti_cns_0046080-snap-gene-1.7-mRNA-1">
    <property type="protein sequence ID" value="maker-uti_cns_0046080-snap-gene-1.7-mRNA-1"/>
    <property type="gene ID" value="maker-uti_cns_0046080-snap-gene-1.7"/>
</dbReference>
<evidence type="ECO:0000256" key="7">
    <source>
        <dbReference type="SAM" id="Phobius"/>
    </source>
</evidence>
<dbReference type="InterPro" id="IPR001612">
    <property type="entry name" value="Caveolin"/>
</dbReference>
<dbReference type="PANTHER" id="PTHR10844:SF19">
    <property type="entry name" value="CAVEOLIN-2"/>
    <property type="match status" value="1"/>
</dbReference>
<evidence type="ECO:0000313" key="9">
    <source>
        <dbReference type="WBParaSite" id="maker-uti_cns_0046080-snap-gene-1.7-mRNA-1"/>
    </source>
</evidence>